<dbReference type="CDD" id="cd00090">
    <property type="entry name" value="HTH_ARSR"/>
    <property type="match status" value="1"/>
</dbReference>
<keyword evidence="2" id="KW-0238">DNA-binding</keyword>
<keyword evidence="1" id="KW-0805">Transcription regulation</keyword>
<sequence>MANFVQAAPATITTLMRLKHFSLAFGQQVLKALADESRLRILHLILRNREMCTSDLEQVLDFTQTKTSRHLAYLRNAGLVAPRKLDQWVYYSIKDEGADFVNQIFSYMERDTILQKDLEVYQILYSNRELAVTKLQNRRWIAS</sequence>
<evidence type="ECO:0000256" key="2">
    <source>
        <dbReference type="ARBA" id="ARBA00023125"/>
    </source>
</evidence>
<dbReference type="GO" id="GO:0003677">
    <property type="term" value="F:DNA binding"/>
    <property type="evidence" value="ECO:0007669"/>
    <property type="project" value="UniProtKB-KW"/>
</dbReference>
<dbReference type="GO" id="GO:0003700">
    <property type="term" value="F:DNA-binding transcription factor activity"/>
    <property type="evidence" value="ECO:0007669"/>
    <property type="project" value="InterPro"/>
</dbReference>
<dbReference type="Gene3D" id="1.10.10.10">
    <property type="entry name" value="Winged helix-like DNA-binding domain superfamily/Winged helix DNA-binding domain"/>
    <property type="match status" value="1"/>
</dbReference>
<dbReference type="Proteomes" id="UP000198724">
    <property type="component" value="Unassembled WGS sequence"/>
</dbReference>
<dbReference type="PROSITE" id="PS00846">
    <property type="entry name" value="HTH_ARSR_1"/>
    <property type="match status" value="1"/>
</dbReference>
<evidence type="ECO:0000256" key="3">
    <source>
        <dbReference type="ARBA" id="ARBA00023163"/>
    </source>
</evidence>
<dbReference type="InterPro" id="IPR036390">
    <property type="entry name" value="WH_DNA-bd_sf"/>
</dbReference>
<dbReference type="SMART" id="SM00418">
    <property type="entry name" value="HTH_ARSR"/>
    <property type="match status" value="1"/>
</dbReference>
<keyword evidence="6" id="KW-1185">Reference proteome</keyword>
<dbReference type="InterPro" id="IPR036388">
    <property type="entry name" value="WH-like_DNA-bd_sf"/>
</dbReference>
<dbReference type="SUPFAM" id="SSF46785">
    <property type="entry name" value="Winged helix' DNA-binding domain"/>
    <property type="match status" value="1"/>
</dbReference>
<dbReference type="InterPro" id="IPR001845">
    <property type="entry name" value="HTH_ArsR_DNA-bd_dom"/>
</dbReference>
<reference evidence="6" key="1">
    <citation type="submission" date="2016-10" db="EMBL/GenBank/DDBJ databases">
        <authorList>
            <person name="Varghese N."/>
            <person name="Submissions S."/>
        </authorList>
    </citation>
    <scope>NUCLEOTIDE SEQUENCE [LARGE SCALE GENOMIC DNA]</scope>
    <source>
        <strain evidence="6">LP51</strain>
    </source>
</reference>
<protein>
    <submittedName>
        <fullName evidence="5">Regulatory protein, arsR family</fullName>
    </submittedName>
</protein>
<dbReference type="EMBL" id="FOOT01000002">
    <property type="protein sequence ID" value="SFG48736.1"/>
    <property type="molecule type" value="Genomic_DNA"/>
</dbReference>
<dbReference type="PANTHER" id="PTHR33154:SF18">
    <property type="entry name" value="ARSENICAL RESISTANCE OPERON REPRESSOR"/>
    <property type="match status" value="1"/>
</dbReference>
<keyword evidence="3" id="KW-0804">Transcription</keyword>
<evidence type="ECO:0000256" key="1">
    <source>
        <dbReference type="ARBA" id="ARBA00023015"/>
    </source>
</evidence>
<dbReference type="PRINTS" id="PR00778">
    <property type="entry name" value="HTHARSR"/>
</dbReference>
<feature type="domain" description="HTH arsR-type" evidence="4">
    <location>
        <begin position="18"/>
        <end position="116"/>
    </location>
</feature>
<evidence type="ECO:0000259" key="4">
    <source>
        <dbReference type="PROSITE" id="PS50987"/>
    </source>
</evidence>
<dbReference type="STRING" id="1436961.SAMN05421739_102674"/>
<evidence type="ECO:0000313" key="5">
    <source>
        <dbReference type="EMBL" id="SFG48736.1"/>
    </source>
</evidence>
<dbReference type="InterPro" id="IPR011991">
    <property type="entry name" value="ArsR-like_HTH"/>
</dbReference>
<name>A0A1I2SF48_9BACT</name>
<dbReference type="AlphaFoldDB" id="A0A1I2SF48"/>
<dbReference type="PROSITE" id="PS50987">
    <property type="entry name" value="HTH_ARSR_2"/>
    <property type="match status" value="1"/>
</dbReference>
<dbReference type="Pfam" id="PF01022">
    <property type="entry name" value="HTH_5"/>
    <property type="match status" value="1"/>
</dbReference>
<dbReference type="PANTHER" id="PTHR33154">
    <property type="entry name" value="TRANSCRIPTIONAL REGULATOR, ARSR FAMILY"/>
    <property type="match status" value="1"/>
</dbReference>
<proteinExistence type="predicted"/>
<dbReference type="NCBIfam" id="NF033788">
    <property type="entry name" value="HTH_metalloreg"/>
    <property type="match status" value="1"/>
</dbReference>
<evidence type="ECO:0000313" key="6">
    <source>
        <dbReference type="Proteomes" id="UP000198724"/>
    </source>
</evidence>
<gene>
    <name evidence="5" type="ORF">SAMN05421739_102674</name>
</gene>
<accession>A0A1I2SF48</accession>
<organism evidence="5 6">
    <name type="scientific">Pontibacter chinhatensis</name>
    <dbReference type="NCBI Taxonomy" id="1436961"/>
    <lineage>
        <taxon>Bacteria</taxon>
        <taxon>Pseudomonadati</taxon>
        <taxon>Bacteroidota</taxon>
        <taxon>Cytophagia</taxon>
        <taxon>Cytophagales</taxon>
        <taxon>Hymenobacteraceae</taxon>
        <taxon>Pontibacter</taxon>
    </lineage>
</organism>
<dbReference type="InterPro" id="IPR018334">
    <property type="entry name" value="ArsR_HTH"/>
</dbReference>
<dbReference type="InterPro" id="IPR051081">
    <property type="entry name" value="HTH_MetalResp_TranReg"/>
</dbReference>